<evidence type="ECO:0000259" key="10">
    <source>
        <dbReference type="PROSITE" id="PS51760"/>
    </source>
</evidence>
<comment type="similarity">
    <text evidence="2 9">Belongs to the glycosyl hydrolase 10 (cellulase F) family.</text>
</comment>
<name>A0A1L3JB05_9SPHN</name>
<sequence>MKRREVMIGGVALFTAGCSTVPTSLSPAKMPKITGGLHQIGKARGINVGSATGSGPANSGSFKNPQYTQLLKNDCGMIVAENEMKWQAIRPHVDEFDFTDFDDQVAFARANNMDIRGHTLLWHRPEWMPKWLEEYDFGANPIKEAEHILTRHIAAVCQRYKGMIKSYDVVNETVLPENKLASTALSRAMGGTLELVDLAFHTARQHAPNTQLVYNDYMSWEDGNEGHRKGVLSLLEGFKKRGVPVDALGIQSHIRLDNMGSVASQVAKQSAPWREFLNEVTAMGYDILITEFDVNDQLLPADIGIRDAAVAAYAKEYLDLMFNYPQVKEFLLWGMCDPYSWLQDFKPLREDGMPKRPLPYDMNFNKKPLYDSISQSLSHAPKR</sequence>
<dbReference type="PRINTS" id="PR00134">
    <property type="entry name" value="GLHYDRLASE10"/>
</dbReference>
<evidence type="ECO:0000256" key="5">
    <source>
        <dbReference type="ARBA" id="ARBA00022801"/>
    </source>
</evidence>
<dbReference type="InterPro" id="IPR017853">
    <property type="entry name" value="GH"/>
</dbReference>
<keyword evidence="7 9" id="KW-0326">Glycosidase</keyword>
<feature type="domain" description="GH10" evidence="10">
    <location>
        <begin position="52"/>
        <end position="376"/>
    </location>
</feature>
<dbReference type="Pfam" id="PF00331">
    <property type="entry name" value="Glyco_hydro_10"/>
    <property type="match status" value="1"/>
</dbReference>
<dbReference type="SUPFAM" id="SSF51445">
    <property type="entry name" value="(Trans)glycosidases"/>
    <property type="match status" value="1"/>
</dbReference>
<dbReference type="Gene3D" id="3.20.20.80">
    <property type="entry name" value="Glycosidases"/>
    <property type="match status" value="1"/>
</dbReference>
<reference evidence="11 12" key="1">
    <citation type="submission" date="2016-11" db="EMBL/GenBank/DDBJ databases">
        <title>Sphingorhabdus sp. LPB0140, isolated from marine environment.</title>
        <authorList>
            <person name="Kim E."/>
            <person name="Yi H."/>
        </authorList>
    </citation>
    <scope>NUCLEOTIDE SEQUENCE [LARGE SCALE GENOMIC DNA]</scope>
    <source>
        <strain evidence="11 12">LPB0140</strain>
    </source>
</reference>
<keyword evidence="8 9" id="KW-0624">Polysaccharide degradation</keyword>
<keyword evidence="4" id="KW-0732">Signal</keyword>
<dbReference type="InterPro" id="IPR044846">
    <property type="entry name" value="GH10"/>
</dbReference>
<evidence type="ECO:0000256" key="9">
    <source>
        <dbReference type="RuleBase" id="RU361174"/>
    </source>
</evidence>
<dbReference type="AlphaFoldDB" id="A0A1L3JB05"/>
<protein>
    <recommendedName>
        <fullName evidence="9">Beta-xylanase</fullName>
        <ecNumber evidence="9">3.2.1.8</ecNumber>
    </recommendedName>
</protein>
<evidence type="ECO:0000256" key="1">
    <source>
        <dbReference type="ARBA" id="ARBA00000681"/>
    </source>
</evidence>
<evidence type="ECO:0000256" key="3">
    <source>
        <dbReference type="ARBA" id="ARBA00022651"/>
    </source>
</evidence>
<organism evidence="11 12">
    <name type="scientific">Sphingorhabdus lutea</name>
    <dbReference type="NCBI Taxonomy" id="1913578"/>
    <lineage>
        <taxon>Bacteria</taxon>
        <taxon>Pseudomonadati</taxon>
        <taxon>Pseudomonadota</taxon>
        <taxon>Alphaproteobacteria</taxon>
        <taxon>Sphingomonadales</taxon>
        <taxon>Sphingomonadaceae</taxon>
        <taxon>Sphingorhabdus</taxon>
    </lineage>
</organism>
<evidence type="ECO:0000313" key="11">
    <source>
        <dbReference type="EMBL" id="APG62324.1"/>
    </source>
</evidence>
<comment type="catalytic activity">
    <reaction evidence="1 9">
        <text>Endohydrolysis of (1-&gt;4)-beta-D-xylosidic linkages in xylans.</text>
        <dbReference type="EC" id="3.2.1.8"/>
    </reaction>
</comment>
<evidence type="ECO:0000313" key="12">
    <source>
        <dbReference type="Proteomes" id="UP000242561"/>
    </source>
</evidence>
<keyword evidence="5 9" id="KW-0378">Hydrolase</keyword>
<keyword evidence="6 9" id="KW-0119">Carbohydrate metabolism</keyword>
<dbReference type="PANTHER" id="PTHR31490">
    <property type="entry name" value="GLYCOSYL HYDROLASE"/>
    <property type="match status" value="1"/>
</dbReference>
<evidence type="ECO:0000256" key="4">
    <source>
        <dbReference type="ARBA" id="ARBA00022729"/>
    </source>
</evidence>
<dbReference type="GO" id="GO:0031176">
    <property type="term" value="F:endo-1,4-beta-xylanase activity"/>
    <property type="evidence" value="ECO:0007669"/>
    <property type="project" value="UniProtKB-EC"/>
</dbReference>
<keyword evidence="3" id="KW-0858">Xylan degradation</keyword>
<accession>A0A1L3JB05</accession>
<dbReference type="GO" id="GO:0045493">
    <property type="term" value="P:xylan catabolic process"/>
    <property type="evidence" value="ECO:0007669"/>
    <property type="project" value="UniProtKB-KW"/>
</dbReference>
<dbReference type="SMART" id="SM00633">
    <property type="entry name" value="Glyco_10"/>
    <property type="match status" value="1"/>
</dbReference>
<dbReference type="Proteomes" id="UP000242561">
    <property type="component" value="Chromosome"/>
</dbReference>
<dbReference type="STRING" id="1913578.LPB140_05370"/>
<dbReference type="EMBL" id="CP018154">
    <property type="protein sequence ID" value="APG62324.1"/>
    <property type="molecule type" value="Genomic_DNA"/>
</dbReference>
<dbReference type="PANTHER" id="PTHR31490:SF88">
    <property type="entry name" value="BETA-XYLANASE"/>
    <property type="match status" value="1"/>
</dbReference>
<dbReference type="EC" id="3.2.1.8" evidence="9"/>
<evidence type="ECO:0000256" key="2">
    <source>
        <dbReference type="ARBA" id="ARBA00007495"/>
    </source>
</evidence>
<dbReference type="RefSeq" id="WP_072558975.1">
    <property type="nucleotide sequence ID" value="NZ_CP018154.1"/>
</dbReference>
<keyword evidence="12" id="KW-1185">Reference proteome</keyword>
<dbReference type="PROSITE" id="PS51257">
    <property type="entry name" value="PROKAR_LIPOPROTEIN"/>
    <property type="match status" value="1"/>
</dbReference>
<dbReference type="KEGG" id="sphl:LPB140_05370"/>
<gene>
    <name evidence="11" type="ORF">LPB140_05370</name>
</gene>
<dbReference type="PROSITE" id="PS51760">
    <property type="entry name" value="GH10_2"/>
    <property type="match status" value="1"/>
</dbReference>
<proteinExistence type="inferred from homology"/>
<evidence type="ECO:0000256" key="7">
    <source>
        <dbReference type="ARBA" id="ARBA00023295"/>
    </source>
</evidence>
<evidence type="ECO:0000256" key="6">
    <source>
        <dbReference type="ARBA" id="ARBA00023277"/>
    </source>
</evidence>
<dbReference type="InterPro" id="IPR001000">
    <property type="entry name" value="GH10_dom"/>
</dbReference>
<evidence type="ECO:0000256" key="8">
    <source>
        <dbReference type="ARBA" id="ARBA00023326"/>
    </source>
</evidence>